<comment type="cofactor">
    <cofactor evidence="2">
        <name>Mg(2+)</name>
        <dbReference type="ChEBI" id="CHEBI:18420"/>
    </cofactor>
</comment>
<feature type="binding site" evidence="14 15">
    <location>
        <position position="18"/>
    </location>
    <ligand>
        <name>a divalent metal cation</name>
        <dbReference type="ChEBI" id="CHEBI:60240"/>
    </ligand>
</feature>
<dbReference type="GO" id="GO:0030145">
    <property type="term" value="F:manganese ion binding"/>
    <property type="evidence" value="ECO:0007669"/>
    <property type="project" value="UniProtKB-UniRule"/>
</dbReference>
<evidence type="ECO:0000256" key="10">
    <source>
        <dbReference type="ARBA" id="ARBA00022723"/>
    </source>
</evidence>
<keyword evidence="10 14" id="KW-0479">Metal-binding</keyword>
<keyword evidence="12 14" id="KW-0378">Hydrolase</keyword>
<dbReference type="Proteomes" id="UP000245793">
    <property type="component" value="Unassembled WGS sequence"/>
</dbReference>
<keyword evidence="8 14" id="KW-0963">Cytoplasm</keyword>
<evidence type="ECO:0000256" key="12">
    <source>
        <dbReference type="ARBA" id="ARBA00022801"/>
    </source>
</evidence>
<evidence type="ECO:0000256" key="11">
    <source>
        <dbReference type="ARBA" id="ARBA00022759"/>
    </source>
</evidence>
<dbReference type="InterPro" id="IPR024567">
    <property type="entry name" value="RNase_HII/HIII_dom"/>
</dbReference>
<proteinExistence type="inferred from homology"/>
<evidence type="ECO:0000313" key="19">
    <source>
        <dbReference type="Proteomes" id="UP000245793"/>
    </source>
</evidence>
<feature type="binding site" evidence="14 15">
    <location>
        <position position="17"/>
    </location>
    <ligand>
        <name>a divalent metal cation</name>
        <dbReference type="ChEBI" id="CHEBI:60240"/>
    </ligand>
</feature>
<dbReference type="PANTHER" id="PTHR10954:SF18">
    <property type="entry name" value="RIBONUCLEASE HII"/>
    <property type="match status" value="1"/>
</dbReference>
<keyword evidence="11 14" id="KW-0255">Endonuclease</keyword>
<evidence type="ECO:0000256" key="4">
    <source>
        <dbReference type="ARBA" id="ARBA00004496"/>
    </source>
</evidence>
<name>A0A2U1E3U9_9FIRM</name>
<sequence>MRYIEESLDETYICGIDEVGRGPLFGDVVCAAVIMKKNNYIVGIDDSKKLTEKKRNIYFNEIYKRACAIGLGSASKEEIDEINILNATKLAMTRALNEAARIVQPDIVLVDAVKLDIPYKTLSIIHGDHLSYNIAAASIIAKVSRDRLCYGWDKMYPEYGILKHKGYGTKAHREAILKYGRTPLHRESFKVKL</sequence>
<evidence type="ECO:0000256" key="7">
    <source>
        <dbReference type="ARBA" id="ARBA00019179"/>
    </source>
</evidence>
<comment type="similarity">
    <text evidence="5 14 16">Belongs to the RNase HII family.</text>
</comment>
<evidence type="ECO:0000256" key="8">
    <source>
        <dbReference type="ARBA" id="ARBA00022490"/>
    </source>
</evidence>
<dbReference type="NCBIfam" id="NF000595">
    <property type="entry name" value="PRK00015.1-3"/>
    <property type="match status" value="1"/>
</dbReference>
<evidence type="ECO:0000256" key="2">
    <source>
        <dbReference type="ARBA" id="ARBA00001946"/>
    </source>
</evidence>
<dbReference type="EMBL" id="QEKV01000004">
    <property type="protein sequence ID" value="PVY94623.1"/>
    <property type="molecule type" value="Genomic_DNA"/>
</dbReference>
<dbReference type="GO" id="GO:0032299">
    <property type="term" value="C:ribonuclease H2 complex"/>
    <property type="evidence" value="ECO:0007669"/>
    <property type="project" value="TreeGrafter"/>
</dbReference>
<dbReference type="GO" id="GO:0003723">
    <property type="term" value="F:RNA binding"/>
    <property type="evidence" value="ECO:0007669"/>
    <property type="project" value="UniProtKB-UniRule"/>
</dbReference>
<dbReference type="SUPFAM" id="SSF53098">
    <property type="entry name" value="Ribonuclease H-like"/>
    <property type="match status" value="1"/>
</dbReference>
<dbReference type="GO" id="GO:0005737">
    <property type="term" value="C:cytoplasm"/>
    <property type="evidence" value="ECO:0007669"/>
    <property type="project" value="UniProtKB-SubCell"/>
</dbReference>
<dbReference type="GO" id="GO:0004523">
    <property type="term" value="F:RNA-DNA hybrid ribonuclease activity"/>
    <property type="evidence" value="ECO:0007669"/>
    <property type="project" value="UniProtKB-UniRule"/>
</dbReference>
<evidence type="ECO:0000256" key="6">
    <source>
        <dbReference type="ARBA" id="ARBA00012180"/>
    </source>
</evidence>
<reference evidence="18 19" key="1">
    <citation type="submission" date="2018-04" db="EMBL/GenBank/DDBJ databases">
        <title>Genomic Encyclopedia of Type Strains, Phase IV (KMG-IV): sequencing the most valuable type-strain genomes for metagenomic binning, comparative biology and taxonomic classification.</title>
        <authorList>
            <person name="Goeker M."/>
        </authorList>
    </citation>
    <scope>NUCLEOTIDE SEQUENCE [LARGE SCALE GENOMIC DNA]</scope>
    <source>
        <strain evidence="18 19">DSM 20705</strain>
    </source>
</reference>
<keyword evidence="13 14" id="KW-0464">Manganese</keyword>
<accession>A0A2U1E3U9</accession>
<comment type="function">
    <text evidence="3 14 16">Endonuclease that specifically degrades the RNA of RNA-DNA hybrids.</text>
</comment>
<evidence type="ECO:0000259" key="17">
    <source>
        <dbReference type="PROSITE" id="PS51975"/>
    </source>
</evidence>
<feature type="binding site" evidence="14 15">
    <location>
        <position position="111"/>
    </location>
    <ligand>
        <name>a divalent metal cation</name>
        <dbReference type="ChEBI" id="CHEBI:60240"/>
    </ligand>
</feature>
<evidence type="ECO:0000256" key="15">
    <source>
        <dbReference type="PROSITE-ProRule" id="PRU01319"/>
    </source>
</evidence>
<dbReference type="HAMAP" id="MF_00052_B">
    <property type="entry name" value="RNase_HII_B"/>
    <property type="match status" value="1"/>
</dbReference>
<gene>
    <name evidence="14" type="primary">rnhB</name>
    <name evidence="18" type="ORF">C7381_104129</name>
</gene>
<evidence type="ECO:0000256" key="5">
    <source>
        <dbReference type="ARBA" id="ARBA00007383"/>
    </source>
</evidence>
<dbReference type="PANTHER" id="PTHR10954">
    <property type="entry name" value="RIBONUCLEASE H2 SUBUNIT A"/>
    <property type="match status" value="1"/>
</dbReference>
<dbReference type="Pfam" id="PF01351">
    <property type="entry name" value="RNase_HII"/>
    <property type="match status" value="1"/>
</dbReference>
<organism evidence="18 19">
    <name type="scientific">Ezakiella coagulans</name>
    <dbReference type="NCBI Taxonomy" id="46507"/>
    <lineage>
        <taxon>Bacteria</taxon>
        <taxon>Bacillati</taxon>
        <taxon>Bacillota</taxon>
        <taxon>Tissierellia</taxon>
        <taxon>Ezakiella</taxon>
    </lineage>
</organism>
<comment type="caution">
    <text evidence="18">The sequence shown here is derived from an EMBL/GenBank/DDBJ whole genome shotgun (WGS) entry which is preliminary data.</text>
</comment>
<dbReference type="Gene3D" id="3.30.420.10">
    <property type="entry name" value="Ribonuclease H-like superfamily/Ribonuclease H"/>
    <property type="match status" value="1"/>
</dbReference>
<keyword evidence="9 14" id="KW-0540">Nuclease</keyword>
<dbReference type="InterPro" id="IPR012337">
    <property type="entry name" value="RNaseH-like_sf"/>
</dbReference>
<dbReference type="InterPro" id="IPR001352">
    <property type="entry name" value="RNase_HII/HIII"/>
</dbReference>
<comment type="subcellular location">
    <subcellularLocation>
        <location evidence="4 14">Cytoplasm</location>
    </subcellularLocation>
</comment>
<evidence type="ECO:0000256" key="1">
    <source>
        <dbReference type="ARBA" id="ARBA00000077"/>
    </source>
</evidence>
<dbReference type="InterPro" id="IPR036397">
    <property type="entry name" value="RNaseH_sf"/>
</dbReference>
<comment type="catalytic activity">
    <reaction evidence="1 14 15 16">
        <text>Endonucleolytic cleavage to 5'-phosphomonoester.</text>
        <dbReference type="EC" id="3.1.26.4"/>
    </reaction>
</comment>
<feature type="domain" description="RNase H type-2" evidence="17">
    <location>
        <begin position="11"/>
        <end position="193"/>
    </location>
</feature>
<evidence type="ECO:0000256" key="13">
    <source>
        <dbReference type="ARBA" id="ARBA00023211"/>
    </source>
</evidence>
<protein>
    <recommendedName>
        <fullName evidence="7 14">Ribonuclease HII</fullName>
        <shortName evidence="14">RNase HII</shortName>
        <ecNumber evidence="6 14">3.1.26.4</ecNumber>
    </recommendedName>
</protein>
<evidence type="ECO:0000256" key="14">
    <source>
        <dbReference type="HAMAP-Rule" id="MF_00052"/>
    </source>
</evidence>
<evidence type="ECO:0000256" key="16">
    <source>
        <dbReference type="RuleBase" id="RU003515"/>
    </source>
</evidence>
<dbReference type="RefSeq" id="WP_116480039.1">
    <property type="nucleotide sequence ID" value="NZ_JBKYKF010000001.1"/>
</dbReference>
<evidence type="ECO:0000256" key="3">
    <source>
        <dbReference type="ARBA" id="ARBA00004065"/>
    </source>
</evidence>
<evidence type="ECO:0000256" key="9">
    <source>
        <dbReference type="ARBA" id="ARBA00022722"/>
    </source>
</evidence>
<dbReference type="EC" id="3.1.26.4" evidence="6 14"/>
<dbReference type="PROSITE" id="PS51975">
    <property type="entry name" value="RNASE_H_2"/>
    <property type="match status" value="1"/>
</dbReference>
<dbReference type="AlphaFoldDB" id="A0A2U1E3U9"/>
<dbReference type="GO" id="GO:0006298">
    <property type="term" value="P:mismatch repair"/>
    <property type="evidence" value="ECO:0007669"/>
    <property type="project" value="TreeGrafter"/>
</dbReference>
<dbReference type="CDD" id="cd07182">
    <property type="entry name" value="RNase_HII_bacteria_HII_like"/>
    <property type="match status" value="1"/>
</dbReference>
<keyword evidence="19" id="KW-1185">Reference proteome</keyword>
<comment type="cofactor">
    <cofactor evidence="14 15">
        <name>Mn(2+)</name>
        <dbReference type="ChEBI" id="CHEBI:29035"/>
    </cofactor>
    <cofactor evidence="14 15">
        <name>Mg(2+)</name>
        <dbReference type="ChEBI" id="CHEBI:18420"/>
    </cofactor>
    <text evidence="14 15">Manganese or magnesium. Binds 1 divalent metal ion per monomer in the absence of substrate. May bind a second metal ion after substrate binding.</text>
</comment>
<dbReference type="GO" id="GO:0043137">
    <property type="term" value="P:DNA replication, removal of RNA primer"/>
    <property type="evidence" value="ECO:0007669"/>
    <property type="project" value="TreeGrafter"/>
</dbReference>
<dbReference type="InterPro" id="IPR022898">
    <property type="entry name" value="RNase_HII"/>
</dbReference>
<evidence type="ECO:0000313" key="18">
    <source>
        <dbReference type="EMBL" id="PVY94623.1"/>
    </source>
</evidence>